<feature type="compositionally biased region" description="Gly residues" evidence="2">
    <location>
        <begin position="387"/>
        <end position="400"/>
    </location>
</feature>
<dbReference type="Proteomes" id="UP000193587">
    <property type="component" value="Unassembled WGS sequence"/>
</dbReference>
<dbReference type="EMBL" id="NEDJ01000013">
    <property type="protein sequence ID" value="OSP09082.1"/>
    <property type="molecule type" value="Genomic_DNA"/>
</dbReference>
<dbReference type="NCBIfam" id="NF005551">
    <property type="entry name" value="PRK07211.1"/>
    <property type="match status" value="1"/>
</dbReference>
<sequence>MREPVDHGGTSMGAIEEVYEDLDTDVEFEEFEAAVEDKVEQMGGLADEETAAMLIAHELRDEEADTIADIEPGMNEVKFLGKVTAIGEIRTFERDDEDAEEGRVCNVDVADASGSVRVALWDDMAAAAEEELEVGQVLRVMGRPKEGYSGLEVSADKVEPDEDAEVDVQVLDTYRVEDLTLGASDVDLVGQVLDTDSIRTFDRDDGSEGRVANLTLGDETGRVRVTLWDGKADLAEEFAAGEVVEVGDGYVRERDGDLELHVGDRGTVERVDEDVEYVPETTDIADLEIGQTVDIGGGVIETDPKRTFDRDDGSEGQVRNVRIKDETGEIRVALWGDKADREIELADRVVFTDVEIQDGWQDDLEASANWRSTVSVLDEGSDAAAGVAGGASGAGSTGGDGDGRGSNETGLGAFSDDGKKAAAEAVAGEAGDEEGSGASGGAATAAAERSDGAVEFTGTVVQTGDPVVLDDGQQTKSVDTDASLRLGEGITVRGPERDGTIDADDVF</sequence>
<dbReference type="InterPro" id="IPR004365">
    <property type="entry name" value="NA-bd_OB_tRNA"/>
</dbReference>
<feature type="domain" description="OB" evidence="3">
    <location>
        <begin position="188"/>
        <end position="263"/>
    </location>
</feature>
<dbReference type="GO" id="GO:0000724">
    <property type="term" value="P:double-strand break repair via homologous recombination"/>
    <property type="evidence" value="ECO:0007669"/>
    <property type="project" value="TreeGrafter"/>
</dbReference>
<dbReference type="GO" id="GO:0010212">
    <property type="term" value="P:response to ionizing radiation"/>
    <property type="evidence" value="ECO:0007669"/>
    <property type="project" value="TreeGrafter"/>
</dbReference>
<dbReference type="AlphaFoldDB" id="A0A1X4H9G5"/>
<dbReference type="eggNOG" id="arCOG01510">
    <property type="taxonomic scope" value="Archaea"/>
</dbReference>
<comment type="caution">
    <text evidence="4">The sequence shown here is derived from an EMBL/GenBank/DDBJ whole genome shotgun (WGS) entry which is preliminary data.</text>
</comment>
<dbReference type="PANTHER" id="PTHR13356:SF10">
    <property type="entry name" value="REPLICATION FACTOR-A PROTEIN 1"/>
    <property type="match status" value="1"/>
</dbReference>
<evidence type="ECO:0000259" key="3">
    <source>
        <dbReference type="Pfam" id="PF01336"/>
    </source>
</evidence>
<dbReference type="SUPFAM" id="SSF50249">
    <property type="entry name" value="Nucleic acid-binding proteins"/>
    <property type="match status" value="3"/>
</dbReference>
<dbReference type="InterPro" id="IPR051231">
    <property type="entry name" value="SOSS-B"/>
</dbReference>
<dbReference type="Pfam" id="PF01336">
    <property type="entry name" value="tRNA_anti-codon"/>
    <property type="match status" value="2"/>
</dbReference>
<organism evidence="4 5">
    <name type="scientific">Halorubrum ezzemoulense DSM 17463</name>
    <dbReference type="NCBI Taxonomy" id="1121945"/>
    <lineage>
        <taxon>Archaea</taxon>
        <taxon>Methanobacteriati</taxon>
        <taxon>Methanobacteriota</taxon>
        <taxon>Stenosarchaea group</taxon>
        <taxon>Halobacteria</taxon>
        <taxon>Halobacteriales</taxon>
        <taxon>Haloferacaceae</taxon>
        <taxon>Halorubrum</taxon>
    </lineage>
</organism>
<dbReference type="Gene3D" id="2.40.50.140">
    <property type="entry name" value="Nucleic acid-binding proteins"/>
    <property type="match status" value="3"/>
</dbReference>
<feature type="region of interest" description="Disordered" evidence="2">
    <location>
        <begin position="384"/>
        <end position="450"/>
    </location>
</feature>
<keyword evidence="1" id="KW-0238">DNA-binding</keyword>
<name>A0A1X4H9G5_HALEZ</name>
<gene>
    <name evidence="4" type="ORF">B9H04_05690</name>
</gene>
<accession>A0A1X4H9G5</accession>
<dbReference type="InterPro" id="IPR012340">
    <property type="entry name" value="NA-bd_OB-fold"/>
</dbReference>
<evidence type="ECO:0000256" key="1">
    <source>
        <dbReference type="ARBA" id="ARBA00023125"/>
    </source>
</evidence>
<dbReference type="STRING" id="1121945.GCA_000421805_02284"/>
<dbReference type="PANTHER" id="PTHR13356">
    <property type="entry name" value="OB FOLD NUCLEIC ACID BINDING PROTEIN-RELATED"/>
    <property type="match status" value="1"/>
</dbReference>
<dbReference type="GO" id="GO:0003677">
    <property type="term" value="F:DNA binding"/>
    <property type="evidence" value="ECO:0007669"/>
    <property type="project" value="UniProtKB-KW"/>
</dbReference>
<reference evidence="4 5" key="1">
    <citation type="submission" date="2017-04" db="EMBL/GenBank/DDBJ databases">
        <title>MLSA of the genus Halorubrum.</title>
        <authorList>
            <person name="De La Haba R."/>
            <person name="Sanchez-Porro C."/>
            <person name="Infante-Dominguez C."/>
            <person name="Ventosa A."/>
        </authorList>
    </citation>
    <scope>NUCLEOTIDE SEQUENCE [LARGE SCALE GENOMIC DNA]</scope>
    <source>
        <strain evidence="4 5">DSM 17463</strain>
    </source>
</reference>
<evidence type="ECO:0000313" key="5">
    <source>
        <dbReference type="Proteomes" id="UP000193587"/>
    </source>
</evidence>
<evidence type="ECO:0000256" key="2">
    <source>
        <dbReference type="SAM" id="MobiDB-lite"/>
    </source>
</evidence>
<protein>
    <submittedName>
        <fullName evidence="4">Replication factor A</fullName>
    </submittedName>
</protein>
<proteinExistence type="predicted"/>
<dbReference type="CDD" id="cd04491">
    <property type="entry name" value="SoSSB_OBF"/>
    <property type="match status" value="2"/>
</dbReference>
<feature type="domain" description="OB" evidence="3">
    <location>
        <begin position="83"/>
        <end position="160"/>
    </location>
</feature>
<evidence type="ECO:0000313" key="4">
    <source>
        <dbReference type="EMBL" id="OSP09082.1"/>
    </source>
</evidence>